<evidence type="ECO:0000256" key="4">
    <source>
        <dbReference type="ARBA" id="ARBA00023186"/>
    </source>
</evidence>
<dbReference type="AlphaFoldDB" id="A0A022PYI3"/>
<name>A0A022PYI3_ERYGU</name>
<dbReference type="GO" id="GO:0051082">
    <property type="term" value="F:unfolded protein binding"/>
    <property type="evidence" value="ECO:0007669"/>
    <property type="project" value="InterPro"/>
</dbReference>
<dbReference type="PRINTS" id="PR00775">
    <property type="entry name" value="HEATSHOCK90"/>
</dbReference>
<protein>
    <submittedName>
        <fullName evidence="5">Uncharacterized protein</fullName>
    </submittedName>
</protein>
<dbReference type="PANTHER" id="PTHR11528">
    <property type="entry name" value="HEAT SHOCK PROTEIN 90 FAMILY MEMBER"/>
    <property type="match status" value="1"/>
</dbReference>
<keyword evidence="3" id="KW-0067">ATP-binding</keyword>
<feature type="non-terminal residue" evidence="5">
    <location>
        <position position="1"/>
    </location>
</feature>
<accession>A0A022PYI3</accession>
<dbReference type="GO" id="GO:0140662">
    <property type="term" value="F:ATP-dependent protein folding chaperone"/>
    <property type="evidence" value="ECO:0007669"/>
    <property type="project" value="InterPro"/>
</dbReference>
<comment type="similarity">
    <text evidence="1">Belongs to the heat shock protein 90 family.</text>
</comment>
<sequence>SKLMRLFSKRIDSVASWVVNASDALDKIRFESLADQSKLDAHLELFIRLVPDKVNKTLSIFDSGIAMTKACL</sequence>
<organism evidence="5 6">
    <name type="scientific">Erythranthe guttata</name>
    <name type="common">Yellow monkey flower</name>
    <name type="synonym">Mimulus guttatus</name>
    <dbReference type="NCBI Taxonomy" id="4155"/>
    <lineage>
        <taxon>Eukaryota</taxon>
        <taxon>Viridiplantae</taxon>
        <taxon>Streptophyta</taxon>
        <taxon>Embryophyta</taxon>
        <taxon>Tracheophyta</taxon>
        <taxon>Spermatophyta</taxon>
        <taxon>Magnoliopsida</taxon>
        <taxon>eudicotyledons</taxon>
        <taxon>Gunneridae</taxon>
        <taxon>Pentapetalae</taxon>
        <taxon>asterids</taxon>
        <taxon>lamiids</taxon>
        <taxon>Lamiales</taxon>
        <taxon>Phrymaceae</taxon>
        <taxon>Erythranthe</taxon>
    </lineage>
</organism>
<dbReference type="SUPFAM" id="SSF55874">
    <property type="entry name" value="ATPase domain of HSP90 chaperone/DNA topoisomerase II/histidine kinase"/>
    <property type="match status" value="1"/>
</dbReference>
<gene>
    <name evidence="5" type="ORF">MIMGU_mgv1a021950mg</name>
</gene>
<dbReference type="Gene3D" id="3.30.565.10">
    <property type="entry name" value="Histidine kinase-like ATPase, C-terminal domain"/>
    <property type="match status" value="1"/>
</dbReference>
<proteinExistence type="inferred from homology"/>
<evidence type="ECO:0000313" key="6">
    <source>
        <dbReference type="Proteomes" id="UP000030748"/>
    </source>
</evidence>
<evidence type="ECO:0000256" key="2">
    <source>
        <dbReference type="ARBA" id="ARBA00022741"/>
    </source>
</evidence>
<dbReference type="GO" id="GO:0016887">
    <property type="term" value="F:ATP hydrolysis activity"/>
    <property type="evidence" value="ECO:0007669"/>
    <property type="project" value="InterPro"/>
</dbReference>
<keyword evidence="6" id="KW-1185">Reference proteome</keyword>
<dbReference type="InterPro" id="IPR020575">
    <property type="entry name" value="Hsp90_N"/>
</dbReference>
<dbReference type="STRING" id="4155.A0A022PYI3"/>
<dbReference type="InterPro" id="IPR036890">
    <property type="entry name" value="HATPase_C_sf"/>
</dbReference>
<dbReference type="GO" id="GO:0005524">
    <property type="term" value="F:ATP binding"/>
    <property type="evidence" value="ECO:0007669"/>
    <property type="project" value="UniProtKB-KW"/>
</dbReference>
<evidence type="ECO:0000313" key="5">
    <source>
        <dbReference type="EMBL" id="EYU19290.1"/>
    </source>
</evidence>
<dbReference type="EMBL" id="KI632299">
    <property type="protein sequence ID" value="EYU19290.1"/>
    <property type="molecule type" value="Genomic_DNA"/>
</dbReference>
<dbReference type="Proteomes" id="UP000030748">
    <property type="component" value="Unassembled WGS sequence"/>
</dbReference>
<dbReference type="InterPro" id="IPR001404">
    <property type="entry name" value="Hsp90_fam"/>
</dbReference>
<evidence type="ECO:0000256" key="3">
    <source>
        <dbReference type="ARBA" id="ARBA00022840"/>
    </source>
</evidence>
<keyword evidence="2" id="KW-0547">Nucleotide-binding</keyword>
<evidence type="ECO:0000256" key="1">
    <source>
        <dbReference type="ARBA" id="ARBA00008239"/>
    </source>
</evidence>
<keyword evidence="4" id="KW-0143">Chaperone</keyword>
<reference evidence="5 6" key="1">
    <citation type="journal article" date="2013" name="Proc. Natl. Acad. Sci. U.S.A.">
        <title>Fine-scale variation in meiotic recombination in Mimulus inferred from population shotgun sequencing.</title>
        <authorList>
            <person name="Hellsten U."/>
            <person name="Wright K.M."/>
            <person name="Jenkins J."/>
            <person name="Shu S."/>
            <person name="Yuan Y."/>
            <person name="Wessler S.R."/>
            <person name="Schmutz J."/>
            <person name="Willis J.H."/>
            <person name="Rokhsar D.S."/>
        </authorList>
    </citation>
    <scope>NUCLEOTIDE SEQUENCE [LARGE SCALE GENOMIC DNA]</scope>
    <source>
        <strain evidence="6">cv. DUN x IM62</strain>
    </source>
</reference>